<reference evidence="1 2" key="2">
    <citation type="journal article" date="2016" name="Sci. Rep.">
        <title>A novel serine protease, Sep1, from Bacillus firmus DS-1 has nematicidal activity and degrades multiple intestinal-associated nematode proteins.</title>
        <authorList>
            <person name="Geng C."/>
            <person name="Nie X."/>
            <person name="Tang Z."/>
            <person name="Zhang Y."/>
            <person name="Lin J."/>
            <person name="Sun M."/>
            <person name="Peng D."/>
        </authorList>
    </citation>
    <scope>NUCLEOTIDE SEQUENCE [LARGE SCALE GENOMIC DNA]</scope>
    <source>
        <strain evidence="1 2">DS1</strain>
    </source>
</reference>
<dbReference type="Proteomes" id="UP000019270">
    <property type="component" value="Unassembled WGS sequence"/>
</dbReference>
<dbReference type="Gene3D" id="3.30.565.10">
    <property type="entry name" value="Histidine kinase-like ATPase, C-terminal domain"/>
    <property type="match status" value="1"/>
</dbReference>
<organism evidence="1 2">
    <name type="scientific">Cytobacillus firmus DS1</name>
    <dbReference type="NCBI Taxonomy" id="1307436"/>
    <lineage>
        <taxon>Bacteria</taxon>
        <taxon>Bacillati</taxon>
        <taxon>Bacillota</taxon>
        <taxon>Bacilli</taxon>
        <taxon>Bacillales</taxon>
        <taxon>Bacillaceae</taxon>
        <taxon>Cytobacillus</taxon>
    </lineage>
</organism>
<dbReference type="SUPFAM" id="SSF55874">
    <property type="entry name" value="ATPase domain of HSP90 chaperone/DNA topoisomerase II/histidine kinase"/>
    <property type="match status" value="1"/>
</dbReference>
<gene>
    <name evidence="1" type="ORF">PBF_11282</name>
</gene>
<sequence length="48" mass="5414">MICYKIIENHNGRLTIESKVGEGPKMEIELPFEGANLEGKENRKNGLI</sequence>
<proteinExistence type="predicted"/>
<evidence type="ECO:0000313" key="1">
    <source>
        <dbReference type="EMBL" id="EWG11071.1"/>
    </source>
</evidence>
<name>W7L6M6_CYTFI</name>
<protein>
    <submittedName>
        <fullName evidence="1">Uncharacterized protein</fullName>
    </submittedName>
</protein>
<dbReference type="PATRIC" id="fig|1307436.3.peg.2410"/>
<dbReference type="InterPro" id="IPR036890">
    <property type="entry name" value="HATPase_C_sf"/>
</dbReference>
<evidence type="ECO:0000313" key="2">
    <source>
        <dbReference type="Proteomes" id="UP000019270"/>
    </source>
</evidence>
<dbReference type="RefSeq" id="WP_235192241.1">
    <property type="nucleotide sequence ID" value="NZ_APVL01000007.1"/>
</dbReference>
<accession>W7L6M6</accession>
<dbReference type="EMBL" id="APVL01000007">
    <property type="protein sequence ID" value="EWG11071.1"/>
    <property type="molecule type" value="Genomic_DNA"/>
</dbReference>
<comment type="caution">
    <text evidence="1">The sequence shown here is derived from an EMBL/GenBank/DDBJ whole genome shotgun (WGS) entry which is preliminary data.</text>
</comment>
<dbReference type="AlphaFoldDB" id="W7L6M6"/>
<reference evidence="2" key="1">
    <citation type="submission" date="2013-03" db="EMBL/GenBank/DDBJ databases">
        <title>Draft genome sequence of Bacillus firmus DS1.</title>
        <authorList>
            <person name="Peng D."/>
            <person name="Zhu L."/>
            <person name="Sun M."/>
        </authorList>
    </citation>
    <scope>NUCLEOTIDE SEQUENCE [LARGE SCALE GENOMIC DNA]</scope>
    <source>
        <strain evidence="2">DS1</strain>
    </source>
</reference>